<comment type="caution">
    <text evidence="2">The sequence shown here is derived from an EMBL/GenBank/DDBJ whole genome shotgun (WGS) entry which is preliminary data.</text>
</comment>
<evidence type="ECO:0000313" key="2">
    <source>
        <dbReference type="EMBL" id="GBN76601.1"/>
    </source>
</evidence>
<reference evidence="2 3" key="1">
    <citation type="journal article" date="2019" name="Sci. Rep.">
        <title>Orb-weaving spider Araneus ventricosus genome elucidates the spidroin gene catalogue.</title>
        <authorList>
            <person name="Kono N."/>
            <person name="Nakamura H."/>
            <person name="Ohtoshi R."/>
            <person name="Moran D.A.P."/>
            <person name="Shinohara A."/>
            <person name="Yoshida Y."/>
            <person name="Fujiwara M."/>
            <person name="Mori M."/>
            <person name="Tomita M."/>
            <person name="Arakawa K."/>
        </authorList>
    </citation>
    <scope>NUCLEOTIDE SEQUENCE [LARGE SCALE GENOMIC DNA]</scope>
</reference>
<protein>
    <submittedName>
        <fullName evidence="2">Uncharacterized protein</fullName>
    </submittedName>
</protein>
<sequence length="109" mass="12268">MSLPGVKRDVRNDRGTRIRPFLSAERKPLTFRGRKEKRSQPNRGDELHCVGSKDRFILQQAEISSQYILVATASGVAPHRSMLPANAKQSKQDDRLKATLIPGIRYVIA</sequence>
<dbReference type="Gene3D" id="3.40.50.80">
    <property type="entry name" value="Nucleotide-binding domain of ferredoxin-NADP reductase (FNR) module"/>
    <property type="match status" value="1"/>
</dbReference>
<dbReference type="Proteomes" id="UP000499080">
    <property type="component" value="Unassembled WGS sequence"/>
</dbReference>
<evidence type="ECO:0000313" key="3">
    <source>
        <dbReference type="Proteomes" id="UP000499080"/>
    </source>
</evidence>
<keyword evidence="3" id="KW-1185">Reference proteome</keyword>
<dbReference type="EMBL" id="BGPR01017590">
    <property type="protein sequence ID" value="GBN76601.1"/>
    <property type="molecule type" value="Genomic_DNA"/>
</dbReference>
<dbReference type="AlphaFoldDB" id="A0A4Y2RLQ4"/>
<gene>
    <name evidence="2" type="ORF">AVEN_28578_1</name>
</gene>
<name>A0A4Y2RLQ4_ARAVE</name>
<dbReference type="InterPro" id="IPR039261">
    <property type="entry name" value="FNR_nucleotide-bd"/>
</dbReference>
<accession>A0A4Y2RLQ4</accession>
<feature type="compositionally biased region" description="Basic and acidic residues" evidence="1">
    <location>
        <begin position="1"/>
        <end position="16"/>
    </location>
</feature>
<organism evidence="2 3">
    <name type="scientific">Araneus ventricosus</name>
    <name type="common">Orbweaver spider</name>
    <name type="synonym">Epeira ventricosa</name>
    <dbReference type="NCBI Taxonomy" id="182803"/>
    <lineage>
        <taxon>Eukaryota</taxon>
        <taxon>Metazoa</taxon>
        <taxon>Ecdysozoa</taxon>
        <taxon>Arthropoda</taxon>
        <taxon>Chelicerata</taxon>
        <taxon>Arachnida</taxon>
        <taxon>Araneae</taxon>
        <taxon>Araneomorphae</taxon>
        <taxon>Entelegynae</taxon>
        <taxon>Araneoidea</taxon>
        <taxon>Araneidae</taxon>
        <taxon>Araneus</taxon>
    </lineage>
</organism>
<feature type="region of interest" description="Disordered" evidence="1">
    <location>
        <begin position="1"/>
        <end position="46"/>
    </location>
</feature>
<evidence type="ECO:0000256" key="1">
    <source>
        <dbReference type="SAM" id="MobiDB-lite"/>
    </source>
</evidence>
<proteinExistence type="predicted"/>